<dbReference type="InterPro" id="IPR050595">
    <property type="entry name" value="Bact_response_regulator"/>
</dbReference>
<evidence type="ECO:0000313" key="4">
    <source>
        <dbReference type="EMBL" id="MBI5251022.1"/>
    </source>
</evidence>
<dbReference type="SUPFAM" id="SSF52172">
    <property type="entry name" value="CheY-like"/>
    <property type="match status" value="1"/>
</dbReference>
<dbReference type="PANTHER" id="PTHR44591:SF3">
    <property type="entry name" value="RESPONSE REGULATORY DOMAIN-CONTAINING PROTEIN"/>
    <property type="match status" value="1"/>
</dbReference>
<dbReference type="SMART" id="SM00448">
    <property type="entry name" value="REC"/>
    <property type="match status" value="1"/>
</dbReference>
<proteinExistence type="predicted"/>
<dbReference type="EMBL" id="JACRDE010000421">
    <property type="protein sequence ID" value="MBI5251022.1"/>
    <property type="molecule type" value="Genomic_DNA"/>
</dbReference>
<dbReference type="CDD" id="cd00156">
    <property type="entry name" value="REC"/>
    <property type="match status" value="1"/>
</dbReference>
<comment type="caution">
    <text evidence="4">The sequence shown here is derived from an EMBL/GenBank/DDBJ whole genome shotgun (WGS) entry which is preliminary data.</text>
</comment>
<dbReference type="InterPro" id="IPR001789">
    <property type="entry name" value="Sig_transdc_resp-reg_receiver"/>
</dbReference>
<keyword evidence="1 2" id="KW-0597">Phosphoprotein</keyword>
<organism evidence="4 5">
    <name type="scientific">Desulfomonile tiedjei</name>
    <dbReference type="NCBI Taxonomy" id="2358"/>
    <lineage>
        <taxon>Bacteria</taxon>
        <taxon>Pseudomonadati</taxon>
        <taxon>Thermodesulfobacteriota</taxon>
        <taxon>Desulfomonilia</taxon>
        <taxon>Desulfomonilales</taxon>
        <taxon>Desulfomonilaceae</taxon>
        <taxon>Desulfomonile</taxon>
    </lineage>
</organism>
<dbReference type="PANTHER" id="PTHR44591">
    <property type="entry name" value="STRESS RESPONSE REGULATOR PROTEIN 1"/>
    <property type="match status" value="1"/>
</dbReference>
<sequence length="161" mass="17930">MENKEILRNKKILAVDDEPDVLEIVQEALAPCEISTADSYESAKQLISTGSFDLVLLDIMGVNGFALLELCRERQIPAAMLTANAINVDSVNKALNLGAISFLPKDELANIADHLAEMLEGLAQGKSHWRRLFDRLGPFFSDRLGLTWENIGKPRNPPYMY</sequence>
<reference evidence="4" key="1">
    <citation type="submission" date="2020-07" db="EMBL/GenBank/DDBJ databases">
        <title>Huge and variable diversity of episymbiotic CPR bacteria and DPANN archaea in groundwater ecosystems.</title>
        <authorList>
            <person name="He C.Y."/>
            <person name="Keren R."/>
            <person name="Whittaker M."/>
            <person name="Farag I.F."/>
            <person name="Doudna J."/>
            <person name="Cate J.H.D."/>
            <person name="Banfield J.F."/>
        </authorList>
    </citation>
    <scope>NUCLEOTIDE SEQUENCE</scope>
    <source>
        <strain evidence="4">NC_groundwater_1664_Pr3_B-0.1um_52_9</strain>
    </source>
</reference>
<evidence type="ECO:0000256" key="1">
    <source>
        <dbReference type="ARBA" id="ARBA00022553"/>
    </source>
</evidence>
<feature type="modified residue" description="4-aspartylphosphate" evidence="2">
    <location>
        <position position="58"/>
    </location>
</feature>
<accession>A0A9D6Z4Y5</accession>
<dbReference type="InterPro" id="IPR011006">
    <property type="entry name" value="CheY-like_superfamily"/>
</dbReference>
<dbReference type="Gene3D" id="3.40.50.2300">
    <property type="match status" value="1"/>
</dbReference>
<name>A0A9D6Z4Y5_9BACT</name>
<dbReference type="AlphaFoldDB" id="A0A9D6Z4Y5"/>
<gene>
    <name evidence="4" type="ORF">HY912_16150</name>
</gene>
<dbReference type="GO" id="GO:0000160">
    <property type="term" value="P:phosphorelay signal transduction system"/>
    <property type="evidence" value="ECO:0007669"/>
    <property type="project" value="InterPro"/>
</dbReference>
<dbReference type="PROSITE" id="PS50110">
    <property type="entry name" value="RESPONSE_REGULATORY"/>
    <property type="match status" value="1"/>
</dbReference>
<protein>
    <submittedName>
        <fullName evidence="4">Response regulator</fullName>
    </submittedName>
</protein>
<feature type="domain" description="Response regulatory" evidence="3">
    <location>
        <begin position="11"/>
        <end position="120"/>
    </location>
</feature>
<dbReference type="Pfam" id="PF00072">
    <property type="entry name" value="Response_reg"/>
    <property type="match status" value="1"/>
</dbReference>
<evidence type="ECO:0000313" key="5">
    <source>
        <dbReference type="Proteomes" id="UP000807825"/>
    </source>
</evidence>
<evidence type="ECO:0000259" key="3">
    <source>
        <dbReference type="PROSITE" id="PS50110"/>
    </source>
</evidence>
<dbReference type="Proteomes" id="UP000807825">
    <property type="component" value="Unassembled WGS sequence"/>
</dbReference>
<evidence type="ECO:0000256" key="2">
    <source>
        <dbReference type="PROSITE-ProRule" id="PRU00169"/>
    </source>
</evidence>